<dbReference type="PRINTS" id="PR00722">
    <property type="entry name" value="CHYMOTRYPSIN"/>
</dbReference>
<dbReference type="InterPro" id="IPR001254">
    <property type="entry name" value="Trypsin_dom"/>
</dbReference>
<evidence type="ECO:0000256" key="10">
    <source>
        <dbReference type="ARBA" id="ARBA00024195"/>
    </source>
</evidence>
<dbReference type="InterPro" id="IPR038565">
    <property type="entry name" value="CLIP_sf"/>
</dbReference>
<sequence length="393" mass="43522">MTFFLFLLLISAIASLARADTAAAALSDFGACTAPSKEPGLCIHIQDCLYLYEILNKTETTDSERKLLMESQCGLDNTRVGGVVERILVCCPNSRSKKTPSFDSRNGEELGDVLPQMGTCGTFFSNYIIGGTRTKLDEFPWMVLIRYKKPSNQFSFGCGGALINTRYVLTAGHCLSSLKLPDTWLLHSVRLGEWDTSTAPDCVDELNGKRTCAPLHIDVEVERRILHEMYDKASIHQLHDIALLRLKESVAYTEYVKPICLPISSEVRANSFVGYGMDVAGWGSTQNATSSEVKLKLTVDVWNITRCQDKYDIYRVRLSEEMQMCAGGKENEDTCGGDSGGPLMLSNLVNKQVIYFAAGITSYGPIPCGLKGWPGVYTRVGAYIDWIREKLQP</sequence>
<dbReference type="InterPro" id="IPR001314">
    <property type="entry name" value="Peptidase_S1A"/>
</dbReference>
<evidence type="ECO:0000256" key="6">
    <source>
        <dbReference type="ARBA" id="ARBA00022837"/>
    </source>
</evidence>
<keyword evidence="7" id="KW-0865">Zymogen</keyword>
<evidence type="ECO:0000259" key="14">
    <source>
        <dbReference type="PROSITE" id="PS51888"/>
    </source>
</evidence>
<dbReference type="PROSITE" id="PS50240">
    <property type="entry name" value="TRYPSIN_DOM"/>
    <property type="match status" value="1"/>
</dbReference>
<feature type="domain" description="Clip" evidence="14">
    <location>
        <begin position="31"/>
        <end position="91"/>
    </location>
</feature>
<evidence type="ECO:0000256" key="3">
    <source>
        <dbReference type="ARBA" id="ARBA00022729"/>
    </source>
</evidence>
<organism evidence="15 16">
    <name type="scientific">Drosophila lebanonensis</name>
    <name type="common">Fruit fly</name>
    <name type="synonym">Scaptodrosophila lebanonensis</name>
    <dbReference type="NCBI Taxonomy" id="7225"/>
    <lineage>
        <taxon>Eukaryota</taxon>
        <taxon>Metazoa</taxon>
        <taxon>Ecdysozoa</taxon>
        <taxon>Arthropoda</taxon>
        <taxon>Hexapoda</taxon>
        <taxon>Insecta</taxon>
        <taxon>Pterygota</taxon>
        <taxon>Neoptera</taxon>
        <taxon>Endopterygota</taxon>
        <taxon>Diptera</taxon>
        <taxon>Brachycera</taxon>
        <taxon>Muscomorpha</taxon>
        <taxon>Ephydroidea</taxon>
        <taxon>Drosophilidae</taxon>
        <taxon>Scaptodrosophila</taxon>
    </lineage>
</organism>
<keyword evidence="2" id="KW-0479">Metal-binding</keyword>
<dbReference type="InterPro" id="IPR018114">
    <property type="entry name" value="TRYPSIN_HIS"/>
</dbReference>
<keyword evidence="3 12" id="KW-0732">Signal</keyword>
<proteinExistence type="inferred from homology"/>
<dbReference type="InterPro" id="IPR022700">
    <property type="entry name" value="CLIP"/>
</dbReference>
<dbReference type="GeneID" id="115621341"/>
<gene>
    <name evidence="16" type="primary">LOC115621341</name>
</gene>
<keyword evidence="1 11" id="KW-0645">Protease</keyword>
<dbReference type="FunFam" id="2.40.10.10:FF:000028">
    <property type="entry name" value="Serine protease easter"/>
    <property type="match status" value="1"/>
</dbReference>
<keyword evidence="4 11" id="KW-0378">Hydrolase</keyword>
<evidence type="ECO:0000313" key="15">
    <source>
        <dbReference type="Proteomes" id="UP000504634"/>
    </source>
</evidence>
<keyword evidence="15" id="KW-1185">Reference proteome</keyword>
<feature type="chain" id="PRO_5027149961" description="CLIP domain-containing serine protease" evidence="12">
    <location>
        <begin position="20"/>
        <end position="393"/>
    </location>
</feature>
<dbReference type="OrthoDB" id="9028152at2759"/>
<dbReference type="RefSeq" id="XP_030370821.1">
    <property type="nucleotide sequence ID" value="XM_030514961.1"/>
</dbReference>
<dbReference type="GO" id="GO:0004252">
    <property type="term" value="F:serine-type endopeptidase activity"/>
    <property type="evidence" value="ECO:0007669"/>
    <property type="project" value="UniProtKB-UniRule"/>
</dbReference>
<dbReference type="AlphaFoldDB" id="A0A6J2T1N9"/>
<dbReference type="InterPro" id="IPR051487">
    <property type="entry name" value="Ser/Thr_Proteases_Immune/Dev"/>
</dbReference>
<evidence type="ECO:0000256" key="7">
    <source>
        <dbReference type="ARBA" id="ARBA00023145"/>
    </source>
</evidence>
<feature type="signal peptide" evidence="12">
    <location>
        <begin position="1"/>
        <end position="19"/>
    </location>
</feature>
<evidence type="ECO:0000256" key="12">
    <source>
        <dbReference type="RuleBase" id="RU366078"/>
    </source>
</evidence>
<dbReference type="FunFam" id="2.40.10.10:FF:000084">
    <property type="entry name" value="Serine protease easter"/>
    <property type="match status" value="1"/>
</dbReference>
<name>A0A6J2T1N9_DROLE</name>
<dbReference type="SMART" id="SM00020">
    <property type="entry name" value="Tryp_SPc"/>
    <property type="match status" value="1"/>
</dbReference>
<evidence type="ECO:0000256" key="9">
    <source>
        <dbReference type="ARBA" id="ARBA00023180"/>
    </source>
</evidence>
<dbReference type="GO" id="GO:0006508">
    <property type="term" value="P:proteolysis"/>
    <property type="evidence" value="ECO:0007669"/>
    <property type="project" value="UniProtKB-KW"/>
</dbReference>
<dbReference type="CDD" id="cd00190">
    <property type="entry name" value="Tryp_SPc"/>
    <property type="match status" value="1"/>
</dbReference>
<keyword evidence="6" id="KW-0106">Calcium</keyword>
<dbReference type="Pfam" id="PF12032">
    <property type="entry name" value="CLIP"/>
    <property type="match status" value="1"/>
</dbReference>
<dbReference type="EC" id="3.4.21.-" evidence="11"/>
<dbReference type="PROSITE" id="PS51888">
    <property type="entry name" value="CLIP"/>
    <property type="match status" value="1"/>
</dbReference>
<keyword evidence="8" id="KW-1015">Disulfide bond</keyword>
<keyword evidence="5 11" id="KW-0720">Serine protease</keyword>
<feature type="domain" description="Peptidase S1" evidence="13">
    <location>
        <begin position="128"/>
        <end position="392"/>
    </location>
</feature>
<evidence type="ECO:0000256" key="11">
    <source>
        <dbReference type="RuleBase" id="RU363034"/>
    </source>
</evidence>
<dbReference type="SMART" id="SM00680">
    <property type="entry name" value="CLIP"/>
    <property type="match status" value="1"/>
</dbReference>
<dbReference type="Pfam" id="PF00089">
    <property type="entry name" value="Trypsin"/>
    <property type="match status" value="1"/>
</dbReference>
<dbReference type="Proteomes" id="UP000504634">
    <property type="component" value="Unplaced"/>
</dbReference>
<dbReference type="PROSITE" id="PS00134">
    <property type="entry name" value="TRYPSIN_HIS"/>
    <property type="match status" value="1"/>
</dbReference>
<dbReference type="GO" id="GO:0005576">
    <property type="term" value="C:extracellular region"/>
    <property type="evidence" value="ECO:0007669"/>
    <property type="project" value="UniProtKB-SubCell"/>
</dbReference>
<dbReference type="Gene3D" id="3.30.1640.30">
    <property type="match status" value="1"/>
</dbReference>
<comment type="subcellular location">
    <subcellularLocation>
        <location evidence="12">Secreted</location>
    </subcellularLocation>
</comment>
<reference evidence="16" key="1">
    <citation type="submission" date="2025-08" db="UniProtKB">
        <authorList>
            <consortium name="RefSeq"/>
        </authorList>
    </citation>
    <scope>IDENTIFICATION</scope>
    <source>
        <strain evidence="16">11010-0011.00</strain>
        <tissue evidence="16">Whole body</tissue>
    </source>
</reference>
<dbReference type="PROSITE" id="PS00135">
    <property type="entry name" value="TRYPSIN_SER"/>
    <property type="match status" value="1"/>
</dbReference>
<keyword evidence="9" id="KW-0325">Glycoprotein</keyword>
<evidence type="ECO:0000256" key="2">
    <source>
        <dbReference type="ARBA" id="ARBA00022723"/>
    </source>
</evidence>
<dbReference type="InterPro" id="IPR043504">
    <property type="entry name" value="Peptidase_S1_PA_chymotrypsin"/>
</dbReference>
<evidence type="ECO:0000256" key="8">
    <source>
        <dbReference type="ARBA" id="ARBA00023157"/>
    </source>
</evidence>
<comment type="domain">
    <text evidence="12">The clip domain consists of 35-55 residues which are 'knitted' together usually by 3 conserved disulfide bonds forming a clip-like compact structure.</text>
</comment>
<dbReference type="SUPFAM" id="SSF50494">
    <property type="entry name" value="Trypsin-like serine proteases"/>
    <property type="match status" value="1"/>
</dbReference>
<comment type="similarity">
    <text evidence="10 12">Belongs to the peptidase S1 family. CLIP subfamily.</text>
</comment>
<accession>A0A6J2T1N9</accession>
<evidence type="ECO:0000259" key="13">
    <source>
        <dbReference type="PROSITE" id="PS50240"/>
    </source>
</evidence>
<evidence type="ECO:0000313" key="16">
    <source>
        <dbReference type="RefSeq" id="XP_030370821.1"/>
    </source>
</evidence>
<dbReference type="GO" id="GO:0046872">
    <property type="term" value="F:metal ion binding"/>
    <property type="evidence" value="ECO:0007669"/>
    <property type="project" value="UniProtKB-KW"/>
</dbReference>
<protein>
    <recommendedName>
        <fullName evidence="12">CLIP domain-containing serine protease</fullName>
        <ecNumber evidence="11">3.4.21.-</ecNumber>
    </recommendedName>
</protein>
<dbReference type="InterPro" id="IPR009003">
    <property type="entry name" value="Peptidase_S1_PA"/>
</dbReference>
<dbReference type="PANTHER" id="PTHR24256">
    <property type="entry name" value="TRYPTASE-RELATED"/>
    <property type="match status" value="1"/>
</dbReference>
<keyword evidence="12" id="KW-0964">Secreted</keyword>
<evidence type="ECO:0000256" key="5">
    <source>
        <dbReference type="ARBA" id="ARBA00022825"/>
    </source>
</evidence>
<evidence type="ECO:0000256" key="1">
    <source>
        <dbReference type="ARBA" id="ARBA00022670"/>
    </source>
</evidence>
<dbReference type="Gene3D" id="2.40.10.10">
    <property type="entry name" value="Trypsin-like serine proteases"/>
    <property type="match status" value="2"/>
</dbReference>
<dbReference type="InterPro" id="IPR033116">
    <property type="entry name" value="TRYPSIN_SER"/>
</dbReference>
<evidence type="ECO:0000256" key="4">
    <source>
        <dbReference type="ARBA" id="ARBA00022801"/>
    </source>
</evidence>